<dbReference type="PANTHER" id="PTHR42650:SF1">
    <property type="entry name" value="GUIDED ENTRY OF TAIL-ANCHORED PROTEINS FACTOR 1"/>
    <property type="match status" value="1"/>
</dbReference>
<comment type="subcellular location">
    <subcellularLocation>
        <location evidence="1">Endoplasmic reticulum membrane</location>
    </subcellularLocation>
</comment>
<protein>
    <recommendedName>
        <fullName evidence="10">Tail-anchored protein insertion receptor WRB</fullName>
    </recommendedName>
</protein>
<evidence type="ECO:0000256" key="7">
    <source>
        <dbReference type="SAM" id="Phobius"/>
    </source>
</evidence>
<evidence type="ECO:0000313" key="9">
    <source>
        <dbReference type="Proteomes" id="UP001328107"/>
    </source>
</evidence>
<comment type="similarity">
    <text evidence="2">Belongs to the WRB/GET1 family.</text>
</comment>
<accession>A0AAN5D1H5</accession>
<dbReference type="GO" id="GO:0043529">
    <property type="term" value="C:GET complex"/>
    <property type="evidence" value="ECO:0007669"/>
    <property type="project" value="TreeGrafter"/>
</dbReference>
<organism evidence="8 9">
    <name type="scientific">Pristionchus mayeri</name>
    <dbReference type="NCBI Taxonomy" id="1317129"/>
    <lineage>
        <taxon>Eukaryota</taxon>
        <taxon>Metazoa</taxon>
        <taxon>Ecdysozoa</taxon>
        <taxon>Nematoda</taxon>
        <taxon>Chromadorea</taxon>
        <taxon>Rhabditida</taxon>
        <taxon>Rhabditina</taxon>
        <taxon>Diplogasteromorpha</taxon>
        <taxon>Diplogasteroidea</taxon>
        <taxon>Neodiplogasteridae</taxon>
        <taxon>Pristionchus</taxon>
    </lineage>
</organism>
<evidence type="ECO:0000313" key="8">
    <source>
        <dbReference type="EMBL" id="GMR54350.1"/>
    </source>
</evidence>
<evidence type="ECO:0000256" key="1">
    <source>
        <dbReference type="ARBA" id="ARBA00004586"/>
    </source>
</evidence>
<evidence type="ECO:0000256" key="4">
    <source>
        <dbReference type="ARBA" id="ARBA00022824"/>
    </source>
</evidence>
<evidence type="ECO:0000256" key="6">
    <source>
        <dbReference type="ARBA" id="ARBA00023136"/>
    </source>
</evidence>
<feature type="transmembrane region" description="Helical" evidence="7">
    <location>
        <begin position="177"/>
        <end position="194"/>
    </location>
</feature>
<keyword evidence="4" id="KW-0256">Endoplasmic reticulum</keyword>
<evidence type="ECO:0000256" key="3">
    <source>
        <dbReference type="ARBA" id="ARBA00022692"/>
    </source>
</evidence>
<dbReference type="GO" id="GO:0071816">
    <property type="term" value="P:tail-anchored membrane protein insertion into ER membrane"/>
    <property type="evidence" value="ECO:0007669"/>
    <property type="project" value="InterPro"/>
</dbReference>
<keyword evidence="9" id="KW-1185">Reference proteome</keyword>
<keyword evidence="6 7" id="KW-0472">Membrane</keyword>
<dbReference type="InterPro" id="IPR028945">
    <property type="entry name" value="Get1"/>
</dbReference>
<dbReference type="Proteomes" id="UP001328107">
    <property type="component" value="Unassembled WGS sequence"/>
</dbReference>
<feature type="transmembrane region" description="Helical" evidence="7">
    <location>
        <begin position="119"/>
        <end position="139"/>
    </location>
</feature>
<dbReference type="EMBL" id="BTRK01000005">
    <property type="protein sequence ID" value="GMR54350.1"/>
    <property type="molecule type" value="Genomic_DNA"/>
</dbReference>
<dbReference type="PANTHER" id="PTHR42650">
    <property type="entry name" value="TAIL-ANCHORED PROTEIN INSERTION RECEPTOR WRB"/>
    <property type="match status" value="1"/>
</dbReference>
<dbReference type="AlphaFoldDB" id="A0AAN5D1H5"/>
<evidence type="ECO:0008006" key="10">
    <source>
        <dbReference type="Google" id="ProtNLM"/>
    </source>
</evidence>
<dbReference type="GO" id="GO:0043495">
    <property type="term" value="F:protein-membrane adaptor activity"/>
    <property type="evidence" value="ECO:0007669"/>
    <property type="project" value="TreeGrafter"/>
</dbReference>
<dbReference type="Pfam" id="PF04420">
    <property type="entry name" value="CHD5"/>
    <property type="match status" value="1"/>
</dbReference>
<evidence type="ECO:0000256" key="5">
    <source>
        <dbReference type="ARBA" id="ARBA00022989"/>
    </source>
</evidence>
<keyword evidence="3 7" id="KW-0812">Transmembrane</keyword>
<comment type="caution">
    <text evidence="8">The sequence shown here is derived from an EMBL/GenBank/DDBJ whole genome shotgun (WGS) entry which is preliminary data.</text>
</comment>
<feature type="transmembrane region" description="Helical" evidence="7">
    <location>
        <begin position="20"/>
        <end position="39"/>
    </location>
</feature>
<sequence>MVEVEIITEETLPSSPEWTLLWSILPWLLTPLALAIHLYQAKVASFLADGVRMLYANKENDEKVRKLAADLSALRAEQRLLSPVNDFALYFKKDRAAIKLQEQYDQAVKDRSSATPHSLMLTPLTMAVAHLVPVLLINLTPQPTAVCLPYSAFWPFNGLLRFPSVFSSSVESRCDELSTDVSLCVFLYLAVLFFKRALRK</sequence>
<keyword evidence="5 7" id="KW-1133">Transmembrane helix</keyword>
<name>A0AAN5D1H5_9BILA</name>
<reference evidence="9" key="1">
    <citation type="submission" date="2022-10" db="EMBL/GenBank/DDBJ databases">
        <title>Genome assembly of Pristionchus species.</title>
        <authorList>
            <person name="Yoshida K."/>
            <person name="Sommer R.J."/>
        </authorList>
    </citation>
    <scope>NUCLEOTIDE SEQUENCE [LARGE SCALE GENOMIC DNA]</scope>
    <source>
        <strain evidence="9">RS5460</strain>
    </source>
</reference>
<evidence type="ECO:0000256" key="2">
    <source>
        <dbReference type="ARBA" id="ARBA00010799"/>
    </source>
</evidence>
<proteinExistence type="inferred from homology"/>
<dbReference type="GO" id="GO:0005789">
    <property type="term" value="C:endoplasmic reticulum membrane"/>
    <property type="evidence" value="ECO:0007669"/>
    <property type="project" value="UniProtKB-SubCell"/>
</dbReference>
<gene>
    <name evidence="8" type="ORF">PMAYCL1PPCAC_24545</name>
</gene>